<accession>A0AAV9C069</accession>
<name>A0AAV9C069_ACOCL</name>
<dbReference type="Proteomes" id="UP001180020">
    <property type="component" value="Unassembled WGS sequence"/>
</dbReference>
<sequence>MGSRCPGWSLGWRRRTGSISGCWGSSISRLGRRGQAGVPADHRKCIIISSNNNKGRMTHKGLVGNRERCLLEFEEKKSRNSKYPNSNSKCLW</sequence>
<comment type="caution">
    <text evidence="1">The sequence shown here is derived from an EMBL/GenBank/DDBJ whole genome shotgun (WGS) entry which is preliminary data.</text>
</comment>
<protein>
    <submittedName>
        <fullName evidence="1">Uncharacterized protein</fullName>
    </submittedName>
</protein>
<reference evidence="1" key="2">
    <citation type="submission" date="2023-06" db="EMBL/GenBank/DDBJ databases">
        <authorList>
            <person name="Ma L."/>
            <person name="Liu K.-W."/>
            <person name="Li Z."/>
            <person name="Hsiao Y.-Y."/>
            <person name="Qi Y."/>
            <person name="Fu T."/>
            <person name="Tang G."/>
            <person name="Zhang D."/>
            <person name="Sun W.-H."/>
            <person name="Liu D.-K."/>
            <person name="Li Y."/>
            <person name="Chen G.-Z."/>
            <person name="Liu X.-D."/>
            <person name="Liao X.-Y."/>
            <person name="Jiang Y.-T."/>
            <person name="Yu X."/>
            <person name="Hao Y."/>
            <person name="Huang J."/>
            <person name="Zhao X.-W."/>
            <person name="Ke S."/>
            <person name="Chen Y.-Y."/>
            <person name="Wu W.-L."/>
            <person name="Hsu J.-L."/>
            <person name="Lin Y.-F."/>
            <person name="Huang M.-D."/>
            <person name="Li C.-Y."/>
            <person name="Huang L."/>
            <person name="Wang Z.-W."/>
            <person name="Zhao X."/>
            <person name="Zhong W.-Y."/>
            <person name="Peng D.-H."/>
            <person name="Ahmad S."/>
            <person name="Lan S."/>
            <person name="Zhang J.-S."/>
            <person name="Tsai W.-C."/>
            <person name="Van De Peer Y."/>
            <person name="Liu Z.-J."/>
        </authorList>
    </citation>
    <scope>NUCLEOTIDE SEQUENCE</scope>
    <source>
        <strain evidence="1">CP</strain>
        <tissue evidence="1">Leaves</tissue>
    </source>
</reference>
<evidence type="ECO:0000313" key="1">
    <source>
        <dbReference type="EMBL" id="KAK1282039.1"/>
    </source>
</evidence>
<dbReference type="AlphaFoldDB" id="A0AAV9C069"/>
<proteinExistence type="predicted"/>
<reference evidence="1" key="1">
    <citation type="journal article" date="2023" name="Nat. Commun.">
        <title>Diploid and tetraploid genomes of Acorus and the evolution of monocots.</title>
        <authorList>
            <person name="Ma L."/>
            <person name="Liu K.W."/>
            <person name="Li Z."/>
            <person name="Hsiao Y.Y."/>
            <person name="Qi Y."/>
            <person name="Fu T."/>
            <person name="Tang G.D."/>
            <person name="Zhang D."/>
            <person name="Sun W.H."/>
            <person name="Liu D.K."/>
            <person name="Li Y."/>
            <person name="Chen G.Z."/>
            <person name="Liu X.D."/>
            <person name="Liao X.Y."/>
            <person name="Jiang Y.T."/>
            <person name="Yu X."/>
            <person name="Hao Y."/>
            <person name="Huang J."/>
            <person name="Zhao X.W."/>
            <person name="Ke S."/>
            <person name="Chen Y.Y."/>
            <person name="Wu W.L."/>
            <person name="Hsu J.L."/>
            <person name="Lin Y.F."/>
            <person name="Huang M.D."/>
            <person name="Li C.Y."/>
            <person name="Huang L."/>
            <person name="Wang Z.W."/>
            <person name="Zhao X."/>
            <person name="Zhong W.Y."/>
            <person name="Peng D.H."/>
            <person name="Ahmad S."/>
            <person name="Lan S."/>
            <person name="Zhang J.S."/>
            <person name="Tsai W.C."/>
            <person name="Van de Peer Y."/>
            <person name="Liu Z.J."/>
        </authorList>
    </citation>
    <scope>NUCLEOTIDE SEQUENCE</scope>
    <source>
        <strain evidence="1">CP</strain>
    </source>
</reference>
<gene>
    <name evidence="1" type="ORF">QJS10_CPB22g00519</name>
</gene>
<keyword evidence="2" id="KW-1185">Reference proteome</keyword>
<dbReference type="EMBL" id="JAUJYO010000022">
    <property type="protein sequence ID" value="KAK1282039.1"/>
    <property type="molecule type" value="Genomic_DNA"/>
</dbReference>
<evidence type="ECO:0000313" key="2">
    <source>
        <dbReference type="Proteomes" id="UP001180020"/>
    </source>
</evidence>
<organism evidence="1 2">
    <name type="scientific">Acorus calamus</name>
    <name type="common">Sweet flag</name>
    <dbReference type="NCBI Taxonomy" id="4465"/>
    <lineage>
        <taxon>Eukaryota</taxon>
        <taxon>Viridiplantae</taxon>
        <taxon>Streptophyta</taxon>
        <taxon>Embryophyta</taxon>
        <taxon>Tracheophyta</taxon>
        <taxon>Spermatophyta</taxon>
        <taxon>Magnoliopsida</taxon>
        <taxon>Liliopsida</taxon>
        <taxon>Acoraceae</taxon>
        <taxon>Acorus</taxon>
    </lineage>
</organism>